<keyword evidence="2" id="KW-0175">Coiled coil</keyword>
<reference evidence="4 5" key="1">
    <citation type="submission" date="2018-05" db="EMBL/GenBank/DDBJ databases">
        <title>Rhodoferax soyangensis sp.nov., isolated from an oligotrophic freshwater lake.</title>
        <authorList>
            <person name="Park M."/>
        </authorList>
    </citation>
    <scope>NUCLEOTIDE SEQUENCE [LARGE SCALE GENOMIC DNA]</scope>
    <source>
        <strain evidence="4 5">IMCC26218</strain>
    </source>
</reference>
<protein>
    <submittedName>
        <fullName evidence="4">Efflux transporter periplasmic adaptor subunit</fullName>
    </submittedName>
</protein>
<dbReference type="GO" id="GO:0015562">
    <property type="term" value="F:efflux transmembrane transporter activity"/>
    <property type="evidence" value="ECO:0007669"/>
    <property type="project" value="TreeGrafter"/>
</dbReference>
<dbReference type="RefSeq" id="WP_117174834.1">
    <property type="nucleotide sequence ID" value="NZ_QFZK01000002.1"/>
</dbReference>
<proteinExistence type="inferred from homology"/>
<comment type="similarity">
    <text evidence="1">Belongs to the membrane fusion protein (MFP) (TC 8.A.1) family.</text>
</comment>
<keyword evidence="5" id="KW-1185">Reference proteome</keyword>
<dbReference type="NCBIfam" id="TIGR01730">
    <property type="entry name" value="RND_mfp"/>
    <property type="match status" value="1"/>
</dbReference>
<dbReference type="Gene3D" id="1.10.287.470">
    <property type="entry name" value="Helix hairpin bin"/>
    <property type="match status" value="1"/>
</dbReference>
<dbReference type="OrthoDB" id="5502471at2"/>
<evidence type="ECO:0000256" key="1">
    <source>
        <dbReference type="ARBA" id="ARBA00009477"/>
    </source>
</evidence>
<dbReference type="Gene3D" id="2.40.30.170">
    <property type="match status" value="1"/>
</dbReference>
<evidence type="ECO:0000313" key="4">
    <source>
        <dbReference type="EMBL" id="RFO98172.1"/>
    </source>
</evidence>
<dbReference type="EMBL" id="QFZK01000002">
    <property type="protein sequence ID" value="RFO98172.1"/>
    <property type="molecule type" value="Genomic_DNA"/>
</dbReference>
<accession>A0A3E1RGM0</accession>
<evidence type="ECO:0000259" key="3">
    <source>
        <dbReference type="Pfam" id="PF25917"/>
    </source>
</evidence>
<dbReference type="SUPFAM" id="SSF111369">
    <property type="entry name" value="HlyD-like secretion proteins"/>
    <property type="match status" value="1"/>
</dbReference>
<dbReference type="InterPro" id="IPR006143">
    <property type="entry name" value="RND_pump_MFP"/>
</dbReference>
<dbReference type="PANTHER" id="PTHR30469">
    <property type="entry name" value="MULTIDRUG RESISTANCE PROTEIN MDTA"/>
    <property type="match status" value="1"/>
</dbReference>
<dbReference type="InterPro" id="IPR058625">
    <property type="entry name" value="MdtA-like_BSH"/>
</dbReference>
<dbReference type="Gene3D" id="2.40.50.100">
    <property type="match status" value="1"/>
</dbReference>
<comment type="caution">
    <text evidence="4">The sequence shown here is derived from an EMBL/GenBank/DDBJ whole genome shotgun (WGS) entry which is preliminary data.</text>
</comment>
<dbReference type="Proteomes" id="UP000260665">
    <property type="component" value="Unassembled WGS sequence"/>
</dbReference>
<evidence type="ECO:0000313" key="5">
    <source>
        <dbReference type="Proteomes" id="UP000260665"/>
    </source>
</evidence>
<organism evidence="4 5">
    <name type="scientific">Rhodoferax lacus</name>
    <dbReference type="NCBI Taxonomy" id="2184758"/>
    <lineage>
        <taxon>Bacteria</taxon>
        <taxon>Pseudomonadati</taxon>
        <taxon>Pseudomonadota</taxon>
        <taxon>Betaproteobacteria</taxon>
        <taxon>Burkholderiales</taxon>
        <taxon>Comamonadaceae</taxon>
        <taxon>Rhodoferax</taxon>
    </lineage>
</organism>
<feature type="coiled-coil region" evidence="2">
    <location>
        <begin position="111"/>
        <end position="138"/>
    </location>
</feature>
<name>A0A3E1RGM0_9BURK</name>
<dbReference type="PANTHER" id="PTHR30469:SF15">
    <property type="entry name" value="HLYD FAMILY OF SECRETION PROTEINS"/>
    <property type="match status" value="1"/>
</dbReference>
<dbReference type="Pfam" id="PF25917">
    <property type="entry name" value="BSH_RND"/>
    <property type="match status" value="1"/>
</dbReference>
<sequence>MKLPVKWIVLGLMGVLLAAGVVRTLASRSAAKEALQAQLATQKLQATMELSASDVVRVQRTELSQVLAISGALKAVNSAIVKARAAGEIQGLNAREGDFVRAGQVLGRIDTTEYQARVRQAQQQAEAARAQVNIAQRSLDNNQSLVNQGFISKTALDTSLSNLAGAQATFKAAQAGADLALKSLDDTVLRAPVDGQIAQRLVQNGERVALDAKVLEIVDLRALELEAALSAADSVRVKAGQTATLTIEGLSQPVSARVARINPSTVAGSRSVLVYLSVEATPGLRQGLFAQGTLAIGRVTALALPLETVRTDKPQPYVQTLVDGHVAHQGVTLGASGERQGVAMVEVQGASDGAEVLLGTVGALREGTQVTRTQAAAGKP</sequence>
<gene>
    <name evidence="4" type="ORF">DIC66_05515</name>
</gene>
<dbReference type="Gene3D" id="2.40.420.20">
    <property type="match status" value="1"/>
</dbReference>
<dbReference type="GO" id="GO:1990281">
    <property type="term" value="C:efflux pump complex"/>
    <property type="evidence" value="ECO:0007669"/>
    <property type="project" value="TreeGrafter"/>
</dbReference>
<feature type="domain" description="Multidrug resistance protein MdtA-like barrel-sandwich hybrid" evidence="3">
    <location>
        <begin position="78"/>
        <end position="209"/>
    </location>
</feature>
<dbReference type="AlphaFoldDB" id="A0A3E1RGM0"/>
<evidence type="ECO:0000256" key="2">
    <source>
        <dbReference type="SAM" id="Coils"/>
    </source>
</evidence>